<dbReference type="OrthoDB" id="10255522at2759"/>
<sequence length="367" mass="44265">MGMDVTPKKLVNSERLVAYCEVKRNLWWPHLRSIALTSVSVTELRTDDGKIYAVTESKGHVLLIEDDLKTPEIDRWIDLVSIKSKKTKENKNREQLVKLQKELEDEKRKVKYLESEQEELVKKNEQLRKKNKENEENIYIYEKLRRYKTEHDNWEAKYKSIEQENKEQKRQINILREGNIKQRNQITDLEKENKRQIKQSIYLKVEIDQWKNENKKQTKKINDLEKDMEQIGPLKARIKSITENNERLSSEHATQKDEIYKRKVELNKYENQIKQLKSDYQQQKTQFDITKIKLHEYMTINEKYRCTLNLEKDALINELENCKKQSDKLKEYYFILLECEFPSVNKIVEDYTMISSNYRLNLTMMKG</sequence>
<proteinExistence type="predicted"/>
<gene>
    <name evidence="2" type="ORF">RFI_39914</name>
</gene>
<feature type="coiled-coil region" evidence="1">
    <location>
        <begin position="86"/>
        <end position="286"/>
    </location>
</feature>
<dbReference type="Proteomes" id="UP000023152">
    <property type="component" value="Unassembled WGS sequence"/>
</dbReference>
<protein>
    <submittedName>
        <fullName evidence="2">Viral A-type inclusion protein</fullName>
    </submittedName>
</protein>
<keyword evidence="3" id="KW-1185">Reference proteome</keyword>
<comment type="caution">
    <text evidence="2">The sequence shown here is derived from an EMBL/GenBank/DDBJ whole genome shotgun (WGS) entry which is preliminary data.</text>
</comment>
<evidence type="ECO:0000313" key="3">
    <source>
        <dbReference type="Proteomes" id="UP000023152"/>
    </source>
</evidence>
<organism evidence="2 3">
    <name type="scientific">Reticulomyxa filosa</name>
    <dbReference type="NCBI Taxonomy" id="46433"/>
    <lineage>
        <taxon>Eukaryota</taxon>
        <taxon>Sar</taxon>
        <taxon>Rhizaria</taxon>
        <taxon>Retaria</taxon>
        <taxon>Foraminifera</taxon>
        <taxon>Monothalamids</taxon>
        <taxon>Reticulomyxidae</taxon>
        <taxon>Reticulomyxa</taxon>
    </lineage>
</organism>
<dbReference type="AlphaFoldDB" id="X6L825"/>
<keyword evidence="1" id="KW-0175">Coiled coil</keyword>
<evidence type="ECO:0000313" key="2">
    <source>
        <dbReference type="EMBL" id="ETN97615.1"/>
    </source>
</evidence>
<accession>X6L825</accession>
<name>X6L825_RETFI</name>
<dbReference type="EMBL" id="ASPP01049147">
    <property type="protein sequence ID" value="ETN97615.1"/>
    <property type="molecule type" value="Genomic_DNA"/>
</dbReference>
<evidence type="ECO:0000256" key="1">
    <source>
        <dbReference type="SAM" id="Coils"/>
    </source>
</evidence>
<reference evidence="2 3" key="1">
    <citation type="journal article" date="2013" name="Curr. Biol.">
        <title>The Genome of the Foraminiferan Reticulomyxa filosa.</title>
        <authorList>
            <person name="Glockner G."/>
            <person name="Hulsmann N."/>
            <person name="Schleicher M."/>
            <person name="Noegel A.A."/>
            <person name="Eichinger L."/>
            <person name="Gallinger C."/>
            <person name="Pawlowski J."/>
            <person name="Sierra R."/>
            <person name="Euteneuer U."/>
            <person name="Pillet L."/>
            <person name="Moustafa A."/>
            <person name="Platzer M."/>
            <person name="Groth M."/>
            <person name="Szafranski K."/>
            <person name="Schliwa M."/>
        </authorList>
    </citation>
    <scope>NUCLEOTIDE SEQUENCE [LARGE SCALE GENOMIC DNA]</scope>
</reference>